<sequence>MGAVVMAVVAFVSRQPATLIGGDFGAVTSFLGTVVGVVVAQAVVVLAAVTGVMVRRVRRRVAFLVTPAISVLLATSVAVAAWAWRGSLSNNADDELLGFDVAPVIAIARWALTLMAASVAVLLVGAIRAGGPAATTGTRAVLVGALAGGLVVVCAAVGSIVVATPRPSVRSVAAVPIPSVPTSLGARIAYTVPALGPFSVTPAGPGFVVLGRDSVTAYHGETGQRRWVRSLADLPFGCRKVGIWAAGPAGHEVVLVTCSDGGYRHAVVGIDAVSGDRLWTNAEGWRVRVPGGTKGSIVGVMTYDRYDNPMTIGALDVRTGHTRWTAPHRECSDDSGVTTTSSALVAVSACGERPSLVTFDATSGVTRTIGLPSSPDSEASIIAVDGDRTAIVVERRVIHERKLAIVDVSQKGSVTTVPGTPGPSMLMRPVDQARYLQTDWNGVNGRPMSGMVDVRSASFSTIRGADLYPNGIPDDIPVGQRLAAVGDGVVSGVVATTEPNVVAVIAADGQATMRPAPCDKASGVLPVPGAILMTCLRHDRPNTVNDIVVLGIR</sequence>
<dbReference type="SUPFAM" id="SSF50998">
    <property type="entry name" value="Quinoprotein alcohol dehydrogenase-like"/>
    <property type="match status" value="1"/>
</dbReference>
<keyword evidence="3" id="KW-1185">Reference proteome</keyword>
<keyword evidence="1" id="KW-0812">Transmembrane</keyword>
<dbReference type="Proteomes" id="UP000267536">
    <property type="component" value="Unassembled WGS sequence"/>
</dbReference>
<evidence type="ECO:0000313" key="2">
    <source>
        <dbReference type="EMBL" id="RPA57656.1"/>
    </source>
</evidence>
<evidence type="ECO:0000313" key="3">
    <source>
        <dbReference type="Proteomes" id="UP000267536"/>
    </source>
</evidence>
<accession>A0A3N4GAQ6</accession>
<comment type="caution">
    <text evidence="2">The sequence shown here is derived from an EMBL/GenBank/DDBJ whole genome shotgun (WGS) entry which is preliminary data.</text>
</comment>
<keyword evidence="1" id="KW-0472">Membrane</keyword>
<feature type="transmembrane region" description="Helical" evidence="1">
    <location>
        <begin position="61"/>
        <end position="84"/>
    </location>
</feature>
<dbReference type="OrthoDB" id="4638025at2"/>
<dbReference type="InterPro" id="IPR011047">
    <property type="entry name" value="Quinoprotein_ADH-like_sf"/>
</dbReference>
<feature type="transmembrane region" description="Helical" evidence="1">
    <location>
        <begin position="104"/>
        <end position="127"/>
    </location>
</feature>
<dbReference type="EMBL" id="RKMH01000015">
    <property type="protein sequence ID" value="RPA57656.1"/>
    <property type="molecule type" value="Genomic_DNA"/>
</dbReference>
<feature type="transmembrane region" description="Helical" evidence="1">
    <location>
        <begin position="139"/>
        <end position="162"/>
    </location>
</feature>
<dbReference type="RefSeq" id="WP_123932281.1">
    <property type="nucleotide sequence ID" value="NZ_JBPSDP010000016.1"/>
</dbReference>
<name>A0A3N4GAQ6_9ACTN</name>
<evidence type="ECO:0008006" key="4">
    <source>
        <dbReference type="Google" id="ProtNLM"/>
    </source>
</evidence>
<gene>
    <name evidence="2" type="ORF">EF294_17875</name>
</gene>
<protein>
    <recommendedName>
        <fullName evidence="4">Pyrrolo-quinoline quinone</fullName>
    </recommendedName>
</protein>
<feature type="transmembrane region" description="Helical" evidence="1">
    <location>
        <begin position="31"/>
        <end position="54"/>
    </location>
</feature>
<proteinExistence type="predicted"/>
<evidence type="ECO:0000256" key="1">
    <source>
        <dbReference type="SAM" id="Phobius"/>
    </source>
</evidence>
<organism evidence="2 3">
    <name type="scientific">Gordonia oryzae</name>
    <dbReference type="NCBI Taxonomy" id="2487349"/>
    <lineage>
        <taxon>Bacteria</taxon>
        <taxon>Bacillati</taxon>
        <taxon>Actinomycetota</taxon>
        <taxon>Actinomycetes</taxon>
        <taxon>Mycobacteriales</taxon>
        <taxon>Gordoniaceae</taxon>
        <taxon>Gordonia</taxon>
    </lineage>
</organism>
<dbReference type="AlphaFoldDB" id="A0A3N4GAQ6"/>
<reference evidence="2 3" key="1">
    <citation type="submission" date="2018-11" db="EMBL/GenBank/DDBJ databases">
        <title>Draft genome sequence of Gordonia sp. RS15-1S isolated from rice stems.</title>
        <authorList>
            <person name="Muangham S."/>
        </authorList>
    </citation>
    <scope>NUCLEOTIDE SEQUENCE [LARGE SCALE GENOMIC DNA]</scope>
    <source>
        <strain evidence="2 3">RS15-1S</strain>
    </source>
</reference>
<keyword evidence="1" id="KW-1133">Transmembrane helix</keyword>